<keyword evidence="3" id="KW-1185">Reference proteome</keyword>
<gene>
    <name evidence="2" type="ORF">CPT_Percy28</name>
</gene>
<dbReference type="KEGG" id="vg:26796255"/>
<keyword evidence="1" id="KW-1133">Transmembrane helix</keyword>
<evidence type="ECO:0000256" key="1">
    <source>
        <dbReference type="SAM" id="Phobius"/>
    </source>
</evidence>
<evidence type="ECO:0000313" key="2">
    <source>
        <dbReference type="EMBL" id="ALF01662.1"/>
    </source>
</evidence>
<accession>A0A0M4S5Q6</accession>
<dbReference type="RefSeq" id="YP_009225260.1">
    <property type="nucleotide sequence ID" value="NC_029092.1"/>
</dbReference>
<organism evidence="2 3">
    <name type="scientific">Caulobacter phage Percy</name>
    <dbReference type="NCBI Taxonomy" id="1701809"/>
    <lineage>
        <taxon>Viruses</taxon>
        <taxon>Duplodnaviria</taxon>
        <taxon>Heunggongvirae</taxon>
        <taxon>Uroviricota</taxon>
        <taxon>Caudoviricetes</taxon>
        <taxon>Autographivirales</taxon>
        <taxon>Autonotataviridae</taxon>
        <taxon>Percyvirus</taxon>
        <taxon>Percyvirus percy</taxon>
    </lineage>
</organism>
<reference evidence="2 3" key="1">
    <citation type="journal article" date="2015" name="Genome Announc.">
        <title>Complete Genome Sequence of Caulobacter crescentus Podophage Percy.</title>
        <authorList>
            <person name="Lerma R.A."/>
            <person name="Tidwell T.J."/>
            <person name="Cahill J.L."/>
            <person name="Rasche E.S."/>
            <person name="Kuty Everett G.F."/>
        </authorList>
    </citation>
    <scope>NUCLEOTIDE SEQUENCE [LARGE SCALE GENOMIC DNA]</scope>
</reference>
<keyword evidence="1" id="KW-0472">Membrane</keyword>
<protein>
    <submittedName>
        <fullName evidence="2">Uncharacterized protein</fullName>
    </submittedName>
</protein>
<feature type="transmembrane region" description="Helical" evidence="1">
    <location>
        <begin position="60"/>
        <end position="78"/>
    </location>
</feature>
<proteinExistence type="predicted"/>
<dbReference type="GeneID" id="26796255"/>
<feature type="transmembrane region" description="Helical" evidence="1">
    <location>
        <begin position="27"/>
        <end position="48"/>
    </location>
</feature>
<sequence>MGSLLLLALMSFVQVFTLGFQSRCVNAGNYLLAFLCSSLIGLSQVYVWHTVMASHDLVSAVVYSLSGACAICSAIFVHKRIGHFGMKKQ</sequence>
<keyword evidence="1" id="KW-0812">Transmembrane</keyword>
<name>A0A0M4S5Q6_9CAUD</name>
<dbReference type="EMBL" id="KT381879">
    <property type="protein sequence ID" value="ALF01662.1"/>
    <property type="molecule type" value="Genomic_DNA"/>
</dbReference>
<dbReference type="Proteomes" id="UP000204057">
    <property type="component" value="Segment"/>
</dbReference>
<evidence type="ECO:0000313" key="3">
    <source>
        <dbReference type="Proteomes" id="UP000204057"/>
    </source>
</evidence>